<name>A0A914Q355_9BILA</name>
<organism evidence="1 2">
    <name type="scientific">Panagrolaimus davidi</name>
    <dbReference type="NCBI Taxonomy" id="227884"/>
    <lineage>
        <taxon>Eukaryota</taxon>
        <taxon>Metazoa</taxon>
        <taxon>Ecdysozoa</taxon>
        <taxon>Nematoda</taxon>
        <taxon>Chromadorea</taxon>
        <taxon>Rhabditida</taxon>
        <taxon>Tylenchina</taxon>
        <taxon>Panagrolaimomorpha</taxon>
        <taxon>Panagrolaimoidea</taxon>
        <taxon>Panagrolaimidae</taxon>
        <taxon>Panagrolaimus</taxon>
    </lineage>
</organism>
<proteinExistence type="predicted"/>
<evidence type="ECO:0000313" key="2">
    <source>
        <dbReference type="WBParaSite" id="PDA_v2.g25195.t1"/>
    </source>
</evidence>
<dbReference type="WBParaSite" id="PDA_v2.g25195.t1">
    <property type="protein sequence ID" value="PDA_v2.g25195.t1"/>
    <property type="gene ID" value="PDA_v2.g25195"/>
</dbReference>
<sequence length="308" mass="35591">MKGDMIIKKITVSDNDGSSADFDKKGFRSSSISCNSTFYIAATLKIKDVEEMKEMCVVPYQIQISSVRLQYLKLDHYFKDELVLPGYDGLKFTYYAKKIKISTGNDIEVHVTNPYDVEIQGIPAPKKYSNSLKNPKERIVLRGINFKTSKSALHNLVRLKNSWGYLQHVRFEGCIFDKLSLEQMEHVIAEKLTFKKCYLKCSFKAFIDAIQPIKKLVLDGMNYPPRIDMMIFKKSSKFSFKNLKIKDVKRKLNVKGFCDLYHSNHYKIIVGCSKDLTPLQQNKMKNSIFEQADNNHGVVWVRIRAQQP</sequence>
<dbReference type="Proteomes" id="UP000887578">
    <property type="component" value="Unplaced"/>
</dbReference>
<dbReference type="AlphaFoldDB" id="A0A914Q355"/>
<keyword evidence="1" id="KW-1185">Reference proteome</keyword>
<reference evidence="2" key="1">
    <citation type="submission" date="2022-11" db="UniProtKB">
        <authorList>
            <consortium name="WormBaseParasite"/>
        </authorList>
    </citation>
    <scope>IDENTIFICATION</scope>
</reference>
<evidence type="ECO:0000313" key="1">
    <source>
        <dbReference type="Proteomes" id="UP000887578"/>
    </source>
</evidence>
<protein>
    <submittedName>
        <fullName evidence="2">Uncharacterized protein</fullName>
    </submittedName>
</protein>
<accession>A0A914Q355</accession>